<proteinExistence type="predicted"/>
<dbReference type="Proteomes" id="UP000003805">
    <property type="component" value="Unassembled WGS sequence"/>
</dbReference>
<dbReference type="EMBL" id="GL349574">
    <property type="protein sequence ID" value="EFI47586.1"/>
    <property type="molecule type" value="Genomic_DNA"/>
</dbReference>
<evidence type="ECO:0000313" key="1">
    <source>
        <dbReference type="EMBL" id="EFI47586.1"/>
    </source>
</evidence>
<gene>
    <name evidence="1" type="ORF">HMPREF0665_02450</name>
</gene>
<name>D7NFV0_9BACT</name>
<dbReference type="AlphaFoldDB" id="D7NFV0"/>
<evidence type="ECO:0000313" key="2">
    <source>
        <dbReference type="Proteomes" id="UP000003805"/>
    </source>
</evidence>
<accession>D7NFV0</accession>
<keyword evidence="2" id="KW-1185">Reference proteome</keyword>
<dbReference type="HOGENOM" id="CLU_1114128_0_0_10"/>
<reference evidence="1 2" key="1">
    <citation type="submission" date="2010-02" db="EMBL/GenBank/DDBJ databases">
        <title>The Genome Sequence of Prevotella oris strain C735.</title>
        <authorList>
            <consortium name="The Broad Institute Genome Sequencing Platform"/>
            <person name="Ward D."/>
            <person name="Feldgarden M."/>
            <person name="Earl A."/>
            <person name="Young S.K."/>
            <person name="Zeng Q."/>
            <person name="Koehrsen M."/>
            <person name="Alvarado L."/>
            <person name="Berlin A."/>
            <person name="Bochicchio J."/>
            <person name="Borenstein D."/>
            <person name="Chapman S.B."/>
            <person name="Chen Z."/>
            <person name="Engels R."/>
            <person name="Freedman E."/>
            <person name="Gellesch M."/>
            <person name="Goldberg J."/>
            <person name="Griggs A."/>
            <person name="Gujja S."/>
            <person name="Heilman E."/>
            <person name="Heiman D."/>
            <person name="Hepburn T."/>
            <person name="Howarth C."/>
            <person name="Jen D."/>
            <person name="Larson L."/>
            <person name="Mehta T."/>
            <person name="Park D."/>
            <person name="Pearson M."/>
            <person name="Roberts A."/>
            <person name="Saif S."/>
            <person name="Shea T."/>
            <person name="Shenoy N."/>
            <person name="Sisk P."/>
            <person name="Stolte C."/>
            <person name="Sykes S."/>
            <person name="Thomson T."/>
            <person name="Walk T."/>
            <person name="White J."/>
            <person name="Yandava C."/>
            <person name="Sibley C.D."/>
            <person name="Field T.R."/>
            <person name="Grinwis M."/>
            <person name="Eshaghurshan C.S."/>
            <person name="Surette M.G."/>
            <person name="Haas B."/>
            <person name="Nusbaum C."/>
            <person name="Birren B."/>
        </authorList>
    </citation>
    <scope>NUCLEOTIDE SEQUENCE [LARGE SCALE GENOMIC DNA]</scope>
    <source>
        <strain evidence="1 2">C735</strain>
    </source>
</reference>
<organism evidence="1 2">
    <name type="scientific">Segatella oris C735</name>
    <dbReference type="NCBI Taxonomy" id="563008"/>
    <lineage>
        <taxon>Bacteria</taxon>
        <taxon>Pseudomonadati</taxon>
        <taxon>Bacteroidota</taxon>
        <taxon>Bacteroidia</taxon>
        <taxon>Bacteroidales</taxon>
        <taxon>Prevotellaceae</taxon>
        <taxon>Segatella</taxon>
    </lineage>
</organism>
<protein>
    <submittedName>
        <fullName evidence="1">Uncharacterized protein</fullName>
    </submittedName>
</protein>
<sequence>MSIRTVRNTRLIIMRITRTLRSQGCTFSKEKGLILHAPRAWRELSQDQLRYVFGLLGTFSDLTQIKTFMFMRFCGIHVQKWTSKGVFCFMRDRLGRRKFFTITANQVQSLIHQFGFIDSFDTMNVRLDSIRGCRAVDVNLHGISFIDYLSAETAFQVYLSSKKAENLDALARILYRKRNGDAPKRLKLDIAERTGVFAWYCYVKAEFARQFPSFFRPAGGEPTKWDLLKMANIQLRALTQGDVTKEEMIKNMDCWRALTELNEKAREAAEFEAKCGK</sequence>